<sequence length="34" mass="3566">MIEIIKPKKIIYHTNSCGVGGVSNCCPGTSSKLS</sequence>
<gene>
    <name evidence="1" type="ORF">SAMN04488588_1628</name>
</gene>
<name>A0A1G6NQG0_9BACT</name>
<dbReference type="EMBL" id="FMYV01000006">
    <property type="protein sequence ID" value="SDC70202.1"/>
    <property type="molecule type" value="Genomic_DNA"/>
</dbReference>
<protein>
    <submittedName>
        <fullName evidence="1">Uncharacterized protein</fullName>
    </submittedName>
</protein>
<organism evidence="1 2">
    <name type="scientific">Geotoga petraea</name>
    <dbReference type="NCBI Taxonomy" id="28234"/>
    <lineage>
        <taxon>Bacteria</taxon>
        <taxon>Thermotogati</taxon>
        <taxon>Thermotogota</taxon>
        <taxon>Thermotogae</taxon>
        <taxon>Petrotogales</taxon>
        <taxon>Petrotogaceae</taxon>
        <taxon>Geotoga</taxon>
    </lineage>
</organism>
<keyword evidence="2" id="KW-1185">Reference proteome</keyword>
<evidence type="ECO:0000313" key="1">
    <source>
        <dbReference type="EMBL" id="SDC70202.1"/>
    </source>
</evidence>
<reference evidence="1 2" key="1">
    <citation type="submission" date="2016-10" db="EMBL/GenBank/DDBJ databases">
        <authorList>
            <person name="de Groot N.N."/>
        </authorList>
    </citation>
    <scope>NUCLEOTIDE SEQUENCE [LARGE SCALE GENOMIC DNA]</scope>
    <source>
        <strain evidence="1 2">WG14</strain>
    </source>
</reference>
<accession>A0A1G6NQG0</accession>
<dbReference type="AlphaFoldDB" id="A0A1G6NQG0"/>
<proteinExistence type="predicted"/>
<evidence type="ECO:0000313" key="2">
    <source>
        <dbReference type="Proteomes" id="UP000199322"/>
    </source>
</evidence>
<dbReference type="Proteomes" id="UP000199322">
    <property type="component" value="Unassembled WGS sequence"/>
</dbReference>
<dbReference type="STRING" id="28234.SAMN04488588_1628"/>